<comment type="caution">
    <text evidence="1">The sequence shown here is derived from an EMBL/GenBank/DDBJ whole genome shotgun (WGS) entry which is preliminary data.</text>
</comment>
<name>A0A177TXL8_9BASI</name>
<dbReference type="AlphaFoldDB" id="A0A177TXL8"/>
<organism evidence="1 2">
    <name type="scientific">Tilletia indica</name>
    <dbReference type="NCBI Taxonomy" id="43049"/>
    <lineage>
        <taxon>Eukaryota</taxon>
        <taxon>Fungi</taxon>
        <taxon>Dikarya</taxon>
        <taxon>Basidiomycota</taxon>
        <taxon>Ustilaginomycotina</taxon>
        <taxon>Exobasidiomycetes</taxon>
        <taxon>Tilletiales</taxon>
        <taxon>Tilletiaceae</taxon>
        <taxon>Tilletia</taxon>
    </lineage>
</organism>
<keyword evidence="2" id="KW-1185">Reference proteome</keyword>
<evidence type="ECO:0000313" key="2">
    <source>
        <dbReference type="Proteomes" id="UP000077521"/>
    </source>
</evidence>
<sequence>MRFPFSASLLLASCSALSAVTAQSASQQFASRQGPNTIHSEYPFAQTAALNITAWLVPVPKAQASKLANGRKLLKPTGLPDGFPLGEDEHPLVFAAGFLSDLRLLEIIRIPYLNGVSLYVPWVQGDTDSQTPLIFPYVQYFGDLIPALIGDLTQSARSKVGKFDPPRNAYKADGASEFSMKVERLGQDQGGPVFSSSFQRSDSAVLSVEFMQSVLQQPVIREGGKNTCSKFTYRFNETFSNTFRVKGNLQVASDFAIDPVTAANAQGISGTAEWLLPFQSLPCDS</sequence>
<reference evidence="1" key="2">
    <citation type="journal article" date="2019" name="IMA Fungus">
        <title>Genome sequencing and comparison of five Tilletia species to identify candidate genes for the detection of regulated species infecting wheat.</title>
        <authorList>
            <person name="Nguyen H.D.T."/>
            <person name="Sultana T."/>
            <person name="Kesanakurti P."/>
            <person name="Hambleton S."/>
        </authorList>
    </citation>
    <scope>NUCLEOTIDE SEQUENCE</scope>
    <source>
        <strain evidence="1">DAOMC 236416</strain>
    </source>
</reference>
<dbReference type="EMBL" id="LWDF02000041">
    <property type="protein sequence ID" value="KAE8259293.1"/>
    <property type="molecule type" value="Genomic_DNA"/>
</dbReference>
<proteinExistence type="predicted"/>
<reference evidence="1" key="1">
    <citation type="submission" date="2016-04" db="EMBL/GenBank/DDBJ databases">
        <authorList>
            <person name="Nguyen H.D."/>
            <person name="Samba Siva P."/>
            <person name="Cullis J."/>
            <person name="Levesque C.A."/>
            <person name="Hambleton S."/>
        </authorList>
    </citation>
    <scope>NUCLEOTIDE SEQUENCE</scope>
    <source>
        <strain evidence="1">DAOMC 236416</strain>
    </source>
</reference>
<accession>A0A177TXL8</accession>
<protein>
    <submittedName>
        <fullName evidence="1">Uncharacterized protein</fullName>
    </submittedName>
</protein>
<dbReference type="Proteomes" id="UP000077521">
    <property type="component" value="Unassembled WGS sequence"/>
</dbReference>
<evidence type="ECO:0000313" key="1">
    <source>
        <dbReference type="EMBL" id="KAE8259293.1"/>
    </source>
</evidence>
<gene>
    <name evidence="1" type="ORF">A4X13_0g1116</name>
</gene>